<evidence type="ECO:0000313" key="2">
    <source>
        <dbReference type="Proteomes" id="UP001054252"/>
    </source>
</evidence>
<gene>
    <name evidence="1" type="ORF">SLEP1_g15364</name>
</gene>
<sequence>MTTPPTKSKGADLADNYQKKTHKLETIMNSKIYT</sequence>
<dbReference type="EMBL" id="BPVZ01000019">
    <property type="protein sequence ID" value="GKV02997.1"/>
    <property type="molecule type" value="Genomic_DNA"/>
</dbReference>
<keyword evidence="2" id="KW-1185">Reference proteome</keyword>
<dbReference type="AlphaFoldDB" id="A0AAV5IWB5"/>
<dbReference type="Proteomes" id="UP001054252">
    <property type="component" value="Unassembled WGS sequence"/>
</dbReference>
<organism evidence="1 2">
    <name type="scientific">Rubroshorea leprosula</name>
    <dbReference type="NCBI Taxonomy" id="152421"/>
    <lineage>
        <taxon>Eukaryota</taxon>
        <taxon>Viridiplantae</taxon>
        <taxon>Streptophyta</taxon>
        <taxon>Embryophyta</taxon>
        <taxon>Tracheophyta</taxon>
        <taxon>Spermatophyta</taxon>
        <taxon>Magnoliopsida</taxon>
        <taxon>eudicotyledons</taxon>
        <taxon>Gunneridae</taxon>
        <taxon>Pentapetalae</taxon>
        <taxon>rosids</taxon>
        <taxon>malvids</taxon>
        <taxon>Malvales</taxon>
        <taxon>Dipterocarpaceae</taxon>
        <taxon>Rubroshorea</taxon>
    </lineage>
</organism>
<proteinExistence type="predicted"/>
<protein>
    <submittedName>
        <fullName evidence="1">Uncharacterized protein</fullName>
    </submittedName>
</protein>
<comment type="caution">
    <text evidence="1">The sequence shown here is derived from an EMBL/GenBank/DDBJ whole genome shotgun (WGS) entry which is preliminary data.</text>
</comment>
<evidence type="ECO:0000313" key="1">
    <source>
        <dbReference type="EMBL" id="GKV02997.1"/>
    </source>
</evidence>
<reference evidence="1 2" key="1">
    <citation type="journal article" date="2021" name="Commun. Biol.">
        <title>The genome of Shorea leprosula (Dipterocarpaceae) highlights the ecological relevance of drought in aseasonal tropical rainforests.</title>
        <authorList>
            <person name="Ng K.K.S."/>
            <person name="Kobayashi M.J."/>
            <person name="Fawcett J.A."/>
            <person name="Hatakeyama M."/>
            <person name="Paape T."/>
            <person name="Ng C.H."/>
            <person name="Ang C.C."/>
            <person name="Tnah L.H."/>
            <person name="Lee C.T."/>
            <person name="Nishiyama T."/>
            <person name="Sese J."/>
            <person name="O'Brien M.J."/>
            <person name="Copetti D."/>
            <person name="Mohd Noor M.I."/>
            <person name="Ong R.C."/>
            <person name="Putra M."/>
            <person name="Sireger I.Z."/>
            <person name="Indrioko S."/>
            <person name="Kosugi Y."/>
            <person name="Izuno A."/>
            <person name="Isagi Y."/>
            <person name="Lee S.L."/>
            <person name="Shimizu K.K."/>
        </authorList>
    </citation>
    <scope>NUCLEOTIDE SEQUENCE [LARGE SCALE GENOMIC DNA]</scope>
    <source>
        <strain evidence="1">214</strain>
    </source>
</reference>
<name>A0AAV5IWB5_9ROSI</name>
<accession>A0AAV5IWB5</accession>